<dbReference type="PANTHER" id="PTHR31589">
    <property type="entry name" value="PROTEIN, PUTATIVE (DUF239)-RELATED-RELATED"/>
    <property type="match status" value="1"/>
</dbReference>
<accession>A0ABM0VHV8</accession>
<sequence>MSARIRMVLVIMSLLHLLFSITLVRSDQATLPFTSFKIIGNVTYDCIDIYKQPGLDHPLLKNHTIQMKPSFSKKYERKNQPDNSKAYKEKIKCPYGTVPIMRNTKEFIINAELLSEKYFHPLSGDSPGTHIAGVKQHGGPYHGITAWHDGYNLDIKQDQASYSQMYLGSGYYGEVNFISVGMMINPSIFGDGRLWSYGYWKGKNEKGCYNMACPGFVQVSSMVPMVQPFKFKPGDKEVLQWSITKDQQTGNWWIIQNKPNAFIGYWPKELFHLMDDGANMVGVGGVVQASPSGLSPPMGNGKFPAHGPLRAALFSNVDVLNSKYEKRRINTLPVEELLDSKCYGLRVGKRVKFWTTPLGFFFNYGGPGGISCGV</sequence>
<feature type="chain" id="PRO_5047477444" evidence="1">
    <location>
        <begin position="27"/>
        <end position="374"/>
    </location>
</feature>
<evidence type="ECO:0000256" key="1">
    <source>
        <dbReference type="SAM" id="SignalP"/>
    </source>
</evidence>
<dbReference type="Proteomes" id="UP000694864">
    <property type="component" value="Chromosome 2"/>
</dbReference>
<name>A0ABM0VHV8_CAMSA</name>
<proteinExistence type="predicted"/>
<feature type="domain" description="Neprosin PEP catalytic" evidence="2">
    <location>
        <begin position="122"/>
        <end position="373"/>
    </location>
</feature>
<dbReference type="InterPro" id="IPR025521">
    <property type="entry name" value="Neprosin_propep"/>
</dbReference>
<reference evidence="4" key="2">
    <citation type="submission" date="2025-08" db="UniProtKB">
        <authorList>
            <consortium name="RefSeq"/>
        </authorList>
    </citation>
    <scope>IDENTIFICATION</scope>
    <source>
        <tissue evidence="4">Leaf</tissue>
    </source>
</reference>
<evidence type="ECO:0000313" key="4">
    <source>
        <dbReference type="RefSeq" id="XP_010456384.1"/>
    </source>
</evidence>
<dbReference type="Pfam" id="PF03080">
    <property type="entry name" value="Neprosin"/>
    <property type="match status" value="1"/>
</dbReference>
<dbReference type="PROSITE" id="PS52045">
    <property type="entry name" value="NEPROSIN_PEP_CD"/>
    <property type="match status" value="1"/>
</dbReference>
<organism evidence="3 4">
    <name type="scientific">Camelina sativa</name>
    <name type="common">False flax</name>
    <name type="synonym">Myagrum sativum</name>
    <dbReference type="NCBI Taxonomy" id="90675"/>
    <lineage>
        <taxon>Eukaryota</taxon>
        <taxon>Viridiplantae</taxon>
        <taxon>Streptophyta</taxon>
        <taxon>Embryophyta</taxon>
        <taxon>Tracheophyta</taxon>
        <taxon>Spermatophyta</taxon>
        <taxon>Magnoliopsida</taxon>
        <taxon>eudicotyledons</taxon>
        <taxon>Gunneridae</taxon>
        <taxon>Pentapetalae</taxon>
        <taxon>rosids</taxon>
        <taxon>malvids</taxon>
        <taxon>Brassicales</taxon>
        <taxon>Brassicaceae</taxon>
        <taxon>Camelineae</taxon>
        <taxon>Camelina</taxon>
    </lineage>
</organism>
<keyword evidence="3" id="KW-1185">Reference proteome</keyword>
<dbReference type="InterPro" id="IPR053168">
    <property type="entry name" value="Glutamic_endopeptidase"/>
</dbReference>
<keyword evidence="1" id="KW-0732">Signal</keyword>
<dbReference type="PANTHER" id="PTHR31589:SF60">
    <property type="entry name" value="NEPROSIN DOMAIN-CONTAINING PROTEIN-RELATED"/>
    <property type="match status" value="1"/>
</dbReference>
<protein>
    <submittedName>
        <fullName evidence="4">Uncharacterized protein LOC104737818 isoform X1</fullName>
    </submittedName>
</protein>
<dbReference type="GeneID" id="104737818"/>
<evidence type="ECO:0000313" key="3">
    <source>
        <dbReference type="Proteomes" id="UP000694864"/>
    </source>
</evidence>
<feature type="signal peptide" evidence="1">
    <location>
        <begin position="1"/>
        <end position="26"/>
    </location>
</feature>
<reference evidence="3" key="1">
    <citation type="journal article" date="2014" name="Nat. Commun.">
        <title>The emerging biofuel crop Camelina sativa retains a highly undifferentiated hexaploid genome structure.</title>
        <authorList>
            <person name="Kagale S."/>
            <person name="Koh C."/>
            <person name="Nixon J."/>
            <person name="Bollina V."/>
            <person name="Clarke W.E."/>
            <person name="Tuteja R."/>
            <person name="Spillane C."/>
            <person name="Robinson S.J."/>
            <person name="Links M.G."/>
            <person name="Clarke C."/>
            <person name="Higgins E.E."/>
            <person name="Huebert T."/>
            <person name="Sharpe A.G."/>
            <person name="Parkin I.A."/>
        </authorList>
    </citation>
    <scope>NUCLEOTIDE SEQUENCE [LARGE SCALE GENOMIC DNA]</scope>
    <source>
        <strain evidence="3">cv. DH55</strain>
    </source>
</reference>
<dbReference type="InterPro" id="IPR004314">
    <property type="entry name" value="Neprosin"/>
</dbReference>
<evidence type="ECO:0000259" key="2">
    <source>
        <dbReference type="PROSITE" id="PS52045"/>
    </source>
</evidence>
<dbReference type="Pfam" id="PF14365">
    <property type="entry name" value="Neprosin_AP"/>
    <property type="match status" value="1"/>
</dbReference>
<dbReference type="RefSeq" id="XP_010456384.1">
    <property type="nucleotide sequence ID" value="XM_010458082.1"/>
</dbReference>
<gene>
    <name evidence="4" type="primary">LOC104737818</name>
</gene>